<dbReference type="GO" id="GO:0006085">
    <property type="term" value="P:acetyl-CoA biosynthetic process"/>
    <property type="evidence" value="ECO:0007669"/>
    <property type="project" value="TreeGrafter"/>
</dbReference>
<name>A0AAW0L9F9_QUESU</name>
<dbReference type="PANTHER" id="PTHR24095">
    <property type="entry name" value="ACETYL-COENZYME A SYNTHETASE"/>
    <property type="match status" value="1"/>
</dbReference>
<keyword evidence="4" id="KW-1185">Reference proteome</keyword>
<dbReference type="Gene3D" id="3.40.50.12780">
    <property type="entry name" value="N-terminal domain of ligase-like"/>
    <property type="match status" value="1"/>
</dbReference>
<evidence type="ECO:0000256" key="1">
    <source>
        <dbReference type="SAM" id="MobiDB-lite"/>
    </source>
</evidence>
<evidence type="ECO:0000313" key="3">
    <source>
        <dbReference type="EMBL" id="KAK7847840.1"/>
    </source>
</evidence>
<dbReference type="EMBL" id="PKMF04000135">
    <property type="protein sequence ID" value="KAK7847840.1"/>
    <property type="molecule type" value="Genomic_DNA"/>
</dbReference>
<dbReference type="SUPFAM" id="SSF56801">
    <property type="entry name" value="Acetyl-CoA synthetase-like"/>
    <property type="match status" value="1"/>
</dbReference>
<feature type="region of interest" description="Disordered" evidence="1">
    <location>
        <begin position="50"/>
        <end position="75"/>
    </location>
</feature>
<dbReference type="AlphaFoldDB" id="A0AAW0L9F9"/>
<comment type="caution">
    <text evidence="3">The sequence shown here is derived from an EMBL/GenBank/DDBJ whole genome shotgun (WGS) entry which is preliminary data.</text>
</comment>
<evidence type="ECO:0000259" key="2">
    <source>
        <dbReference type="Pfam" id="PF16177"/>
    </source>
</evidence>
<feature type="compositionally biased region" description="Low complexity" evidence="1">
    <location>
        <begin position="54"/>
        <end position="64"/>
    </location>
</feature>
<dbReference type="InterPro" id="IPR032387">
    <property type="entry name" value="ACAS_N"/>
</dbReference>
<protein>
    <submittedName>
        <fullName evidence="3">Acetyl-coenzyme a synthetase</fullName>
    </submittedName>
</protein>
<reference evidence="3 4" key="1">
    <citation type="journal article" date="2018" name="Sci. Data">
        <title>The draft genome sequence of cork oak.</title>
        <authorList>
            <person name="Ramos A.M."/>
            <person name="Usie A."/>
            <person name="Barbosa P."/>
            <person name="Barros P.M."/>
            <person name="Capote T."/>
            <person name="Chaves I."/>
            <person name="Simoes F."/>
            <person name="Abreu I."/>
            <person name="Carrasquinho I."/>
            <person name="Faro C."/>
            <person name="Guimaraes J.B."/>
            <person name="Mendonca D."/>
            <person name="Nobrega F."/>
            <person name="Rodrigues L."/>
            <person name="Saibo N.J.M."/>
            <person name="Varela M.C."/>
            <person name="Egas C."/>
            <person name="Matos J."/>
            <person name="Miguel C.M."/>
            <person name="Oliveira M.M."/>
            <person name="Ricardo C.P."/>
            <person name="Goncalves S."/>
        </authorList>
    </citation>
    <scope>NUCLEOTIDE SEQUENCE [LARGE SCALE GENOMIC DNA]</scope>
    <source>
        <strain evidence="4">cv. HL8</strain>
    </source>
</reference>
<sequence>MGPQAQFCYNNVLSLRAFSLPPTTVASPFHQNSVPFSYKYSSHCCGKYWRSRSDSNSRSSGVRRMASSSPIKTSHHRLRHVDSMTILPSGAGRISHLNAAILGESLASEENDLVLPNDQFSSQALVPSPKGKAPTNPLLYMEMYKRSIEDPAGFWSDIAWSEFYWKEKWGQQVFSENLDVRKAILVLRNVEAGNGDKIAIYWEGNELGVDGTLTYTQLLHSVCQLANYLKDAGVKKVVFAGFSSESLAQRIVDCKPKVVITCNAVKRGSKVIPLKGIVDAGLTESARNGYL</sequence>
<proteinExistence type="predicted"/>
<accession>A0AAW0L9F9</accession>
<dbReference type="InterPro" id="IPR042099">
    <property type="entry name" value="ANL_N_sf"/>
</dbReference>
<feature type="domain" description="Acetyl-coenzyme A synthetase N-terminal" evidence="2">
    <location>
        <begin position="140"/>
        <end position="174"/>
    </location>
</feature>
<evidence type="ECO:0000313" key="4">
    <source>
        <dbReference type="Proteomes" id="UP000237347"/>
    </source>
</evidence>
<dbReference type="Pfam" id="PF16177">
    <property type="entry name" value="ACAS_N"/>
    <property type="match status" value="1"/>
</dbReference>
<organism evidence="3 4">
    <name type="scientific">Quercus suber</name>
    <name type="common">Cork oak</name>
    <dbReference type="NCBI Taxonomy" id="58331"/>
    <lineage>
        <taxon>Eukaryota</taxon>
        <taxon>Viridiplantae</taxon>
        <taxon>Streptophyta</taxon>
        <taxon>Embryophyta</taxon>
        <taxon>Tracheophyta</taxon>
        <taxon>Spermatophyta</taxon>
        <taxon>Magnoliopsida</taxon>
        <taxon>eudicotyledons</taxon>
        <taxon>Gunneridae</taxon>
        <taxon>Pentapetalae</taxon>
        <taxon>rosids</taxon>
        <taxon>fabids</taxon>
        <taxon>Fagales</taxon>
        <taxon>Fagaceae</taxon>
        <taxon>Quercus</taxon>
    </lineage>
</organism>
<dbReference type="Proteomes" id="UP000237347">
    <property type="component" value="Unassembled WGS sequence"/>
</dbReference>
<dbReference type="GO" id="GO:0003987">
    <property type="term" value="F:acetate-CoA ligase activity"/>
    <property type="evidence" value="ECO:0007669"/>
    <property type="project" value="TreeGrafter"/>
</dbReference>
<gene>
    <name evidence="3" type="primary">ACS_0</name>
    <name evidence="3" type="ORF">CFP56_006141</name>
</gene>
<dbReference type="PANTHER" id="PTHR24095:SF14">
    <property type="entry name" value="ACETYL-COENZYME A SYNTHETASE 1"/>
    <property type="match status" value="1"/>
</dbReference>